<dbReference type="EMBL" id="JAGSOH010000144">
    <property type="protein sequence ID" value="MBR7830618.1"/>
    <property type="molecule type" value="Genomic_DNA"/>
</dbReference>
<keyword evidence="1" id="KW-1133">Transmembrane helix</keyword>
<reference evidence="2" key="1">
    <citation type="submission" date="2021-04" db="EMBL/GenBank/DDBJ databases">
        <title>Genome based classification of Actinospica acidithermotolerans sp. nov., an actinobacterium isolated from an Indonesian hot spring.</title>
        <authorList>
            <person name="Kusuma A.B."/>
            <person name="Putra K.E."/>
            <person name="Nafisah S."/>
            <person name="Loh J."/>
            <person name="Nouioui I."/>
            <person name="Goodfellow M."/>
        </authorList>
    </citation>
    <scope>NUCLEOTIDE SEQUENCE</scope>
    <source>
        <strain evidence="2">MGRD01-02</strain>
    </source>
</reference>
<evidence type="ECO:0000313" key="2">
    <source>
        <dbReference type="EMBL" id="MBR7830618.1"/>
    </source>
</evidence>
<dbReference type="AlphaFoldDB" id="A0A941EH15"/>
<comment type="caution">
    <text evidence="2">The sequence shown here is derived from an EMBL/GenBank/DDBJ whole genome shotgun (WGS) entry which is preliminary data.</text>
</comment>
<evidence type="ECO:0000313" key="3">
    <source>
        <dbReference type="Proteomes" id="UP000676325"/>
    </source>
</evidence>
<keyword evidence="1" id="KW-0472">Membrane</keyword>
<feature type="transmembrane region" description="Helical" evidence="1">
    <location>
        <begin position="24"/>
        <end position="44"/>
    </location>
</feature>
<feature type="transmembrane region" description="Helical" evidence="1">
    <location>
        <begin position="56"/>
        <end position="76"/>
    </location>
</feature>
<evidence type="ECO:0000256" key="1">
    <source>
        <dbReference type="SAM" id="Phobius"/>
    </source>
</evidence>
<proteinExistence type="predicted"/>
<accession>A0A941EH15</accession>
<gene>
    <name evidence="2" type="ORF">KDK95_30230</name>
</gene>
<keyword evidence="3" id="KW-1185">Reference proteome</keyword>
<organism evidence="2 3">
    <name type="scientific">Actinospica acidithermotolerans</name>
    <dbReference type="NCBI Taxonomy" id="2828514"/>
    <lineage>
        <taxon>Bacteria</taxon>
        <taxon>Bacillati</taxon>
        <taxon>Actinomycetota</taxon>
        <taxon>Actinomycetes</taxon>
        <taxon>Catenulisporales</taxon>
        <taxon>Actinospicaceae</taxon>
        <taxon>Actinospica</taxon>
    </lineage>
</organism>
<dbReference type="RefSeq" id="WP_212521742.1">
    <property type="nucleotide sequence ID" value="NZ_JAGSOH010000144.1"/>
</dbReference>
<name>A0A941EH15_9ACTN</name>
<evidence type="ECO:0008006" key="4">
    <source>
        <dbReference type="Google" id="ProtNLM"/>
    </source>
</evidence>
<sequence>MPTRRSSAGSAAGQVLRAWRAPRWARGCAAAIALCAVTVFAVGVRMMCIATERGPGAVCGAAGTAYLAVSLAAYAARSRVILTFDAVIVVNMFTTRRVELAEITGVLGMIPCLAILRSGHGRPVFAGAAPLSRWGIGVPLSHSGEIAEALLAAARRRGTRR</sequence>
<dbReference type="Proteomes" id="UP000676325">
    <property type="component" value="Unassembled WGS sequence"/>
</dbReference>
<keyword evidence="1" id="KW-0812">Transmembrane</keyword>
<protein>
    <recommendedName>
        <fullName evidence="4">PH domain-containing protein</fullName>
    </recommendedName>
</protein>